<keyword evidence="6" id="KW-0235">DNA replication</keyword>
<evidence type="ECO:0000256" key="14">
    <source>
        <dbReference type="ARBA" id="ARBA00023268"/>
    </source>
</evidence>
<evidence type="ECO:0000256" key="16">
    <source>
        <dbReference type="ARBA" id="ARBA00032243"/>
    </source>
</evidence>
<evidence type="ECO:0000256" key="5">
    <source>
        <dbReference type="ARBA" id="ARBA00022695"/>
    </source>
</evidence>
<comment type="similarity">
    <text evidence="3">Belongs to the nanoviruses/circoviruses replication-associated protein family.</text>
</comment>
<dbReference type="GO" id="GO:0003677">
    <property type="term" value="F:DNA binding"/>
    <property type="evidence" value="ECO:0007669"/>
    <property type="project" value="UniProtKB-KW"/>
</dbReference>
<keyword evidence="13" id="KW-0238">DNA-binding</keyword>
<dbReference type="SUPFAM" id="SSF52540">
    <property type="entry name" value="P-loop containing nucleoside triphosphate hydrolases"/>
    <property type="match status" value="1"/>
</dbReference>
<comment type="catalytic activity">
    <reaction evidence="17">
        <text>ATP + H2O = ADP + phosphate + H(+)</text>
        <dbReference type="Rhea" id="RHEA:13065"/>
        <dbReference type="ChEBI" id="CHEBI:15377"/>
        <dbReference type="ChEBI" id="CHEBI:15378"/>
        <dbReference type="ChEBI" id="CHEBI:30616"/>
        <dbReference type="ChEBI" id="CHEBI:43474"/>
        <dbReference type="ChEBI" id="CHEBI:456216"/>
    </reaction>
</comment>
<dbReference type="GO" id="GO:0003724">
    <property type="term" value="F:RNA helicase activity"/>
    <property type="evidence" value="ECO:0007669"/>
    <property type="project" value="InterPro"/>
</dbReference>
<reference evidence="19" key="1">
    <citation type="journal article" date="2013" name="ISME J.">
        <title>Previously unknown and highly divergent ssDNA viruses populate the oceans.</title>
        <authorList>
            <person name="Labonte J.M."/>
            <person name="Suttle C.A."/>
        </authorList>
    </citation>
    <scope>NUCLEOTIDE SEQUENCE</scope>
</reference>
<evidence type="ECO:0000313" key="19">
    <source>
        <dbReference type="EMBL" id="AGA18368.1"/>
    </source>
</evidence>
<keyword evidence="10" id="KW-0255">Endonuclease</keyword>
<evidence type="ECO:0000256" key="8">
    <source>
        <dbReference type="ARBA" id="ARBA00022723"/>
    </source>
</evidence>
<dbReference type="Pfam" id="PF00910">
    <property type="entry name" value="RNA_helicase"/>
    <property type="match status" value="1"/>
</dbReference>
<dbReference type="Gene3D" id="3.40.1310.20">
    <property type="match status" value="1"/>
</dbReference>
<keyword evidence="8" id="KW-0479">Metal-binding</keyword>
<evidence type="ECO:0000256" key="7">
    <source>
        <dbReference type="ARBA" id="ARBA00022722"/>
    </source>
</evidence>
<feature type="domain" description="CRESS-DNA virus Rep endonuclease" evidence="18">
    <location>
        <begin position="11"/>
        <end position="106"/>
    </location>
</feature>
<dbReference type="GO" id="GO:0046872">
    <property type="term" value="F:metal ion binding"/>
    <property type="evidence" value="ECO:0007669"/>
    <property type="project" value="UniProtKB-KW"/>
</dbReference>
<keyword evidence="7" id="KW-0540">Nuclease</keyword>
<evidence type="ECO:0000256" key="3">
    <source>
        <dbReference type="ARBA" id="ARBA00008545"/>
    </source>
</evidence>
<sequence>MPRAPGIRSAPPQQRAWCFTLNNPGEWRPVFDDSMRLLVYQLERGDMGTPHLQGYVKYLERKTFAAVKTLWPSAHLEPAKASPMQNLAYCTKPEGRLDGPWKYGDWERAMGNQGERNDWHDIKAFLTEQLQLGVLTEDELFDEVIDRWPAKAREERAVRVHTEACKRRLMRSAIAVNPSAGERSPPQIVVLWGPTGSGKTRRAWEEAGPLAYSKPQGQWFDGYRGQANVILDEWPDETIGIQLVLQMLDRYPLMVAVKGSFASWCPRRVWLTSNIEPSAWFPEASQRHRDALRRRLRDFGTIINVTGSAAVDVDAAPQTPPRSAGPAAGAGYAARDPYLNDMWSPPGQAGRWVVELAASRPGSVYLSTDRQK</sequence>
<evidence type="ECO:0000256" key="6">
    <source>
        <dbReference type="ARBA" id="ARBA00022705"/>
    </source>
</evidence>
<evidence type="ECO:0000256" key="1">
    <source>
        <dbReference type="ARBA" id="ARBA00001936"/>
    </source>
</evidence>
<evidence type="ECO:0000259" key="18">
    <source>
        <dbReference type="PROSITE" id="PS52020"/>
    </source>
</evidence>
<dbReference type="GO" id="GO:0016779">
    <property type="term" value="F:nucleotidyltransferase activity"/>
    <property type="evidence" value="ECO:0007669"/>
    <property type="project" value="UniProtKB-KW"/>
</dbReference>
<proteinExistence type="inferred from homology"/>
<organism evidence="19">
    <name type="scientific">uncultured marine virus</name>
    <dbReference type="NCBI Taxonomy" id="186617"/>
    <lineage>
        <taxon>Viruses</taxon>
        <taxon>environmental samples</taxon>
    </lineage>
</organism>
<evidence type="ECO:0000256" key="17">
    <source>
        <dbReference type="ARBA" id="ARBA00049360"/>
    </source>
</evidence>
<evidence type="ECO:0000256" key="15">
    <source>
        <dbReference type="ARBA" id="ARBA00030754"/>
    </source>
</evidence>
<evidence type="ECO:0000256" key="10">
    <source>
        <dbReference type="ARBA" id="ARBA00022759"/>
    </source>
</evidence>
<comment type="subcellular location">
    <subcellularLocation>
        <location evidence="2">Host nucleus</location>
    </subcellularLocation>
</comment>
<keyword evidence="12" id="KW-0190">Covalent protein-DNA linkage</keyword>
<dbReference type="InterPro" id="IPR000605">
    <property type="entry name" value="Helicase_SF3_ssDNA/RNA_vir"/>
</dbReference>
<dbReference type="GO" id="GO:0003723">
    <property type="term" value="F:RNA binding"/>
    <property type="evidence" value="ECO:0007669"/>
    <property type="project" value="InterPro"/>
</dbReference>
<evidence type="ECO:0000256" key="13">
    <source>
        <dbReference type="ARBA" id="ARBA00023125"/>
    </source>
</evidence>
<evidence type="ECO:0000256" key="4">
    <source>
        <dbReference type="ARBA" id="ARBA00022679"/>
    </source>
</evidence>
<evidence type="ECO:0000256" key="2">
    <source>
        <dbReference type="ARBA" id="ARBA00004147"/>
    </source>
</evidence>
<dbReference type="GO" id="GO:0042025">
    <property type="term" value="C:host cell nucleus"/>
    <property type="evidence" value="ECO:0007669"/>
    <property type="project" value="UniProtKB-SubCell"/>
</dbReference>
<dbReference type="InterPro" id="IPR049912">
    <property type="entry name" value="CRESS_DNA_REP"/>
</dbReference>
<keyword evidence="11" id="KW-0378">Hydrolase</keyword>
<keyword evidence="5" id="KW-0548">Nucleotidyltransferase</keyword>
<comment type="cofactor">
    <cofactor evidence="1">
        <name>Mn(2+)</name>
        <dbReference type="ChEBI" id="CHEBI:29035"/>
    </cofactor>
</comment>
<dbReference type="Pfam" id="PF02407">
    <property type="entry name" value="Viral_Rep"/>
    <property type="match status" value="1"/>
</dbReference>
<evidence type="ECO:0000256" key="12">
    <source>
        <dbReference type="ARBA" id="ARBA00023124"/>
    </source>
</evidence>
<dbReference type="PROSITE" id="PS52020">
    <property type="entry name" value="CRESS_DNA_REP"/>
    <property type="match status" value="1"/>
</dbReference>
<keyword evidence="9" id="KW-0547">Nucleotide-binding</keyword>
<dbReference type="GO" id="GO:0016787">
    <property type="term" value="F:hydrolase activity"/>
    <property type="evidence" value="ECO:0007669"/>
    <property type="project" value="UniProtKB-KW"/>
</dbReference>
<dbReference type="GO" id="GO:0004519">
    <property type="term" value="F:endonuclease activity"/>
    <property type="evidence" value="ECO:0007669"/>
    <property type="project" value="UniProtKB-KW"/>
</dbReference>
<keyword evidence="4" id="KW-0808">Transferase</keyword>
<dbReference type="GO" id="GO:0000166">
    <property type="term" value="F:nucleotide binding"/>
    <property type="evidence" value="ECO:0007669"/>
    <property type="project" value="UniProtKB-KW"/>
</dbReference>
<name>S4TF43_9VIRU</name>
<protein>
    <recommendedName>
        <fullName evidence="15">ATP-dependent helicase Rep</fullName>
    </recommendedName>
    <alternativeName>
        <fullName evidence="16">RepP</fullName>
    </alternativeName>
</protein>
<evidence type="ECO:0000256" key="9">
    <source>
        <dbReference type="ARBA" id="ARBA00022741"/>
    </source>
</evidence>
<dbReference type="GO" id="GO:0006260">
    <property type="term" value="P:DNA replication"/>
    <property type="evidence" value="ECO:0007669"/>
    <property type="project" value="UniProtKB-KW"/>
</dbReference>
<keyword evidence="14" id="KW-0511">Multifunctional enzyme</keyword>
<dbReference type="EMBL" id="JX904377">
    <property type="protein sequence ID" value="AGA18368.1"/>
    <property type="molecule type" value="Genomic_DNA"/>
</dbReference>
<dbReference type="InterPro" id="IPR027417">
    <property type="entry name" value="P-loop_NTPase"/>
</dbReference>
<accession>S4TF43</accession>
<evidence type="ECO:0000256" key="11">
    <source>
        <dbReference type="ARBA" id="ARBA00022801"/>
    </source>
</evidence>